<protein>
    <submittedName>
        <fullName evidence="3">Fasciclin domain-containing protein</fullName>
    </submittedName>
</protein>
<comment type="caution">
    <text evidence="3">The sequence shown here is derived from an EMBL/GenBank/DDBJ whole genome shotgun (WGS) entry which is preliminary data.</text>
</comment>
<dbReference type="SUPFAM" id="SSF82153">
    <property type="entry name" value="FAS1 domain"/>
    <property type="match status" value="1"/>
</dbReference>
<feature type="domain" description="FAS1" evidence="2">
    <location>
        <begin position="42"/>
        <end position="174"/>
    </location>
</feature>
<accession>A0A4Z1R147</accession>
<dbReference type="EMBL" id="SPUH01000002">
    <property type="protein sequence ID" value="TKS53230.1"/>
    <property type="molecule type" value="Genomic_DNA"/>
</dbReference>
<dbReference type="SMART" id="SM00554">
    <property type="entry name" value="FAS1"/>
    <property type="match status" value="1"/>
</dbReference>
<dbReference type="InterPro" id="IPR036378">
    <property type="entry name" value="FAS1_dom_sf"/>
</dbReference>
<organism evidence="3 4">
    <name type="scientific">Luteimonas yindakuii</name>
    <dbReference type="NCBI Taxonomy" id="2565782"/>
    <lineage>
        <taxon>Bacteria</taxon>
        <taxon>Pseudomonadati</taxon>
        <taxon>Pseudomonadota</taxon>
        <taxon>Gammaproteobacteria</taxon>
        <taxon>Lysobacterales</taxon>
        <taxon>Lysobacteraceae</taxon>
        <taxon>Luteimonas</taxon>
    </lineage>
</organism>
<dbReference type="PANTHER" id="PTHR10900:SF77">
    <property type="entry name" value="FI19380P1"/>
    <property type="match status" value="1"/>
</dbReference>
<keyword evidence="1" id="KW-0732">Signal</keyword>
<name>A0A4Z1R147_9GAMM</name>
<sequence>MNRIARSSVRSLSLALALGLSAPLAFAAQPSTATAAPATRASADIVDTAVAAGQFKTLAAALTAAGLVDTLKGAGPFTVFAPTDAAFAALPAGTVDNLLKPENKDQLVALLTYHVVQGRVPAARVATMDSATTVNGAPVGIRANAGKVMVGNANVVTADVMASNGVIHVIDKVLMPR</sequence>
<dbReference type="FunFam" id="2.30.180.10:FF:000019">
    <property type="entry name" value="Cell surface lipoprotein"/>
    <property type="match status" value="1"/>
</dbReference>
<evidence type="ECO:0000259" key="2">
    <source>
        <dbReference type="PROSITE" id="PS50213"/>
    </source>
</evidence>
<dbReference type="InterPro" id="IPR050904">
    <property type="entry name" value="Adhesion/Biosynth-related"/>
</dbReference>
<gene>
    <name evidence="3" type="ORF">E4582_13715</name>
</gene>
<evidence type="ECO:0000313" key="4">
    <source>
        <dbReference type="Proteomes" id="UP000298681"/>
    </source>
</evidence>
<dbReference type="GO" id="GO:0005615">
    <property type="term" value="C:extracellular space"/>
    <property type="evidence" value="ECO:0007669"/>
    <property type="project" value="TreeGrafter"/>
</dbReference>
<dbReference type="PANTHER" id="PTHR10900">
    <property type="entry name" value="PERIOSTIN-RELATED"/>
    <property type="match status" value="1"/>
</dbReference>
<dbReference type="Gene3D" id="2.30.180.10">
    <property type="entry name" value="FAS1 domain"/>
    <property type="match status" value="1"/>
</dbReference>
<dbReference type="RefSeq" id="WP_134675350.1">
    <property type="nucleotide sequence ID" value="NZ_SPUH01000002.1"/>
</dbReference>
<evidence type="ECO:0000256" key="1">
    <source>
        <dbReference type="SAM" id="SignalP"/>
    </source>
</evidence>
<dbReference type="PROSITE" id="PS50213">
    <property type="entry name" value="FAS1"/>
    <property type="match status" value="1"/>
</dbReference>
<dbReference type="Proteomes" id="UP000298681">
    <property type="component" value="Unassembled WGS sequence"/>
</dbReference>
<dbReference type="AlphaFoldDB" id="A0A4Z1R147"/>
<dbReference type="InterPro" id="IPR000782">
    <property type="entry name" value="FAS1_domain"/>
</dbReference>
<feature type="signal peptide" evidence="1">
    <location>
        <begin position="1"/>
        <end position="27"/>
    </location>
</feature>
<proteinExistence type="predicted"/>
<evidence type="ECO:0000313" key="3">
    <source>
        <dbReference type="EMBL" id="TKS53230.1"/>
    </source>
</evidence>
<feature type="chain" id="PRO_5021206154" evidence="1">
    <location>
        <begin position="28"/>
        <end position="177"/>
    </location>
</feature>
<reference evidence="3 4" key="1">
    <citation type="submission" date="2019-01" db="EMBL/GenBank/DDBJ databases">
        <authorList>
            <person name="Zhang S."/>
        </authorList>
    </citation>
    <scope>NUCLEOTIDE SEQUENCE [LARGE SCALE GENOMIC DNA]</scope>
    <source>
        <strain evidence="3 4">1626</strain>
    </source>
</reference>
<keyword evidence="4" id="KW-1185">Reference proteome</keyword>
<dbReference type="Pfam" id="PF02469">
    <property type="entry name" value="Fasciclin"/>
    <property type="match status" value="1"/>
</dbReference>